<dbReference type="InterPro" id="IPR013538">
    <property type="entry name" value="ASHA1/2-like_C"/>
</dbReference>
<dbReference type="EMBL" id="BAABLP010000001">
    <property type="protein sequence ID" value="GAA4739098.1"/>
    <property type="molecule type" value="Genomic_DNA"/>
</dbReference>
<dbReference type="SUPFAM" id="SSF55961">
    <property type="entry name" value="Bet v1-like"/>
    <property type="match status" value="1"/>
</dbReference>
<dbReference type="Proteomes" id="UP001500121">
    <property type="component" value="Unassembled WGS sequence"/>
</dbReference>
<reference evidence="4" key="1">
    <citation type="journal article" date="2019" name="Int. J. Syst. Evol. Microbiol.">
        <title>The Global Catalogue of Microorganisms (GCM) 10K type strain sequencing project: providing services to taxonomists for standard genome sequencing and annotation.</title>
        <authorList>
            <consortium name="The Broad Institute Genomics Platform"/>
            <consortium name="The Broad Institute Genome Sequencing Center for Infectious Disease"/>
            <person name="Wu L."/>
            <person name="Ma J."/>
        </authorList>
    </citation>
    <scope>NUCLEOTIDE SEQUENCE [LARGE SCALE GENOMIC DNA]</scope>
    <source>
        <strain evidence="4">JCM 19015</strain>
    </source>
</reference>
<protein>
    <submittedName>
        <fullName evidence="3">SRPBCC domain-containing protein</fullName>
    </submittedName>
</protein>
<dbReference type="CDD" id="cd07814">
    <property type="entry name" value="SRPBCC_CalC_Aha1-like"/>
    <property type="match status" value="1"/>
</dbReference>
<dbReference type="Pfam" id="PF08327">
    <property type="entry name" value="AHSA1"/>
    <property type="match status" value="1"/>
</dbReference>
<comment type="caution">
    <text evidence="3">The sequence shown here is derived from an EMBL/GenBank/DDBJ whole genome shotgun (WGS) entry which is preliminary data.</text>
</comment>
<evidence type="ECO:0000313" key="3">
    <source>
        <dbReference type="EMBL" id="GAA4739098.1"/>
    </source>
</evidence>
<evidence type="ECO:0000256" key="1">
    <source>
        <dbReference type="ARBA" id="ARBA00006817"/>
    </source>
</evidence>
<feature type="domain" description="Activator of Hsp90 ATPase homologue 1/2-like C-terminal" evidence="2">
    <location>
        <begin position="22"/>
        <end position="159"/>
    </location>
</feature>
<organism evidence="3 4">
    <name type="scientific">Amnibacterium soli</name>
    <dbReference type="NCBI Taxonomy" id="1282736"/>
    <lineage>
        <taxon>Bacteria</taxon>
        <taxon>Bacillati</taxon>
        <taxon>Actinomycetota</taxon>
        <taxon>Actinomycetes</taxon>
        <taxon>Micrococcales</taxon>
        <taxon>Microbacteriaceae</taxon>
        <taxon>Amnibacterium</taxon>
    </lineage>
</organism>
<dbReference type="InterPro" id="IPR023393">
    <property type="entry name" value="START-like_dom_sf"/>
</dbReference>
<gene>
    <name evidence="3" type="ORF">GCM10025783_07340</name>
</gene>
<dbReference type="Gene3D" id="3.30.530.20">
    <property type="match status" value="1"/>
</dbReference>
<name>A0ABP8YUQ0_9MICO</name>
<proteinExistence type="inferred from homology"/>
<dbReference type="RefSeq" id="WP_345479592.1">
    <property type="nucleotide sequence ID" value="NZ_BAABLP010000001.1"/>
</dbReference>
<comment type="similarity">
    <text evidence="1">Belongs to the AHA1 family.</text>
</comment>
<evidence type="ECO:0000259" key="2">
    <source>
        <dbReference type="Pfam" id="PF08327"/>
    </source>
</evidence>
<sequence>MPVLEVEKDPEAPALRIVAEFAAPVERVWTLYADPRRLERHWGPPGWPATFLRHELVPGSRSHYRMTGPDGERSYGVWDVVAVDEPRSFEIADAFADEQGAPDEAMGWTRMAATFEPVDGGTRVVFVSTFQSAEQLQQMLDMGMEEGLKQAMGQIDDLLRDEEPAAR</sequence>
<evidence type="ECO:0000313" key="4">
    <source>
        <dbReference type="Proteomes" id="UP001500121"/>
    </source>
</evidence>
<keyword evidence="4" id="KW-1185">Reference proteome</keyword>
<accession>A0ABP8YUQ0</accession>